<dbReference type="NCBIfam" id="TIGR03373">
    <property type="entry name" value="VI_minor_4"/>
    <property type="match status" value="1"/>
</dbReference>
<dbReference type="Pfam" id="PF09867">
    <property type="entry name" value="TagF_N"/>
    <property type="match status" value="1"/>
</dbReference>
<protein>
    <submittedName>
        <fullName evidence="1">Type VI secretion system-associated protein TagF</fullName>
    </submittedName>
</protein>
<organism evidence="1 2">
    <name type="scientific">Alcaligenes endophyticus</name>
    <dbReference type="NCBI Taxonomy" id="1929088"/>
    <lineage>
        <taxon>Bacteria</taxon>
        <taxon>Pseudomonadati</taxon>
        <taxon>Pseudomonadota</taxon>
        <taxon>Betaproteobacteria</taxon>
        <taxon>Burkholderiales</taxon>
        <taxon>Alcaligenaceae</taxon>
        <taxon>Alcaligenes</taxon>
    </lineage>
</organism>
<dbReference type="PIRSF" id="PIRSF029287">
    <property type="entry name" value="UCP029287"/>
    <property type="match status" value="1"/>
</dbReference>
<dbReference type="Proteomes" id="UP001168613">
    <property type="component" value="Unassembled WGS sequence"/>
</dbReference>
<reference evidence="1" key="1">
    <citation type="submission" date="2021-11" db="EMBL/GenBank/DDBJ databases">
        <title>Draft genome sequence of Alcaligenes endophyticus type strain CCUG 75668T.</title>
        <authorList>
            <person name="Salva-Serra F."/>
            <person name="Duran R.E."/>
            <person name="Seeger M."/>
            <person name="Moore E.R.B."/>
            <person name="Jaen-Luchoro D."/>
        </authorList>
    </citation>
    <scope>NUCLEOTIDE SEQUENCE</scope>
    <source>
        <strain evidence="1">CCUG 75668</strain>
    </source>
</reference>
<keyword evidence="2" id="KW-1185">Reference proteome</keyword>
<sequence>MAPLTIDQLYAGLGWYGKLSSAGDFVHRRVDRQLIQFWHTWISHSCLSLKNNTGLAWSTQYLQAPIWNFVIPASLSPDGQTWQLGAIAPSQDRVGRLYPLLIVLALPAQSYNKQMLAGSHRYLSSVGQLLRQATQLRCSVPQFEAELGDRLSSLAPLLHQEAAVPVRAHDILDILNAGHSQAPLASLPNETLSWPDLEQVFHPYGTHSYWWTNRACGAAHRALTHAGSLSSILFNRLFSL</sequence>
<accession>A0ABT8EKR7</accession>
<gene>
    <name evidence="1" type="primary">tagF</name>
    <name evidence="1" type="ORF">LMS43_11275</name>
</gene>
<dbReference type="Gene3D" id="3.40.1730.10">
    <property type="entry name" value="pa0076 domain"/>
    <property type="match status" value="1"/>
</dbReference>
<proteinExistence type="predicted"/>
<dbReference type="InterPro" id="IPR038225">
    <property type="entry name" value="TagF_sf"/>
</dbReference>
<dbReference type="RefSeq" id="WP_266123121.1">
    <property type="nucleotide sequence ID" value="NZ_JAJHNU010000003.1"/>
</dbReference>
<dbReference type="InterPro" id="IPR017748">
    <property type="entry name" value="TagF"/>
</dbReference>
<name>A0ABT8EKR7_9BURK</name>
<dbReference type="EMBL" id="JAJHNU010000003">
    <property type="protein sequence ID" value="MDN4121871.1"/>
    <property type="molecule type" value="Genomic_DNA"/>
</dbReference>
<evidence type="ECO:0000313" key="1">
    <source>
        <dbReference type="EMBL" id="MDN4121871.1"/>
    </source>
</evidence>
<evidence type="ECO:0000313" key="2">
    <source>
        <dbReference type="Proteomes" id="UP001168613"/>
    </source>
</evidence>
<comment type="caution">
    <text evidence="1">The sequence shown here is derived from an EMBL/GenBank/DDBJ whole genome shotgun (WGS) entry which is preliminary data.</text>
</comment>